<feature type="coiled-coil region" evidence="1">
    <location>
        <begin position="257"/>
        <end position="326"/>
    </location>
</feature>
<dbReference type="EMBL" id="ML996147">
    <property type="protein sequence ID" value="KAF2734481.1"/>
    <property type="molecule type" value="Genomic_DNA"/>
</dbReference>
<evidence type="ECO:0000313" key="3">
    <source>
        <dbReference type="Proteomes" id="UP000799444"/>
    </source>
</evidence>
<evidence type="ECO:0000313" key="2">
    <source>
        <dbReference type="EMBL" id="KAF2734481.1"/>
    </source>
</evidence>
<evidence type="ECO:0000256" key="1">
    <source>
        <dbReference type="SAM" id="Coils"/>
    </source>
</evidence>
<proteinExistence type="predicted"/>
<keyword evidence="3" id="KW-1185">Reference proteome</keyword>
<sequence length="625" mass="70230">MPPFLKDQAKIVELLAHLDYVVDSRKYTYILAKTSLTTAEWREKLLFEMERSLGGKYTQTQIENKLRTLFRARRSTHEDFRELYRFGSGHILEPGDDLQLFVHHATEMLRLQSPRLRNTASRSRAASVNRERCFSSPTLSVQHTRKALAKKRKSALRKSNISQVSIKALHHDIQHQTSFPKSKYTSLMASDEMSQQSAHDSTAESVAQTIEVNDTRVGAFGVTADCSVLPQPILSALKSETSLSGSAGPLSEINDIIDSLRADNEYYRKELQLVRKECDDLKREKRSRGTLALNTRGDASMMEKTVVMKSNKIASLEKKLRNLEQLTLFRQGGPLPHTLVSGKSILNRVQSAHSSMVKQLNRLAQIDGLRFSDTRPVCNQLREADELIAEAFGTKEKILGGTKNFVKRGIDTHDTLRSLSGAAVLHWIFLQDFRMFSSMDFMPTSHHEAYKDNIRIACGEEVAEDIDVAARWSVILQEGTAFRDSFLPFTAGKLAHRLAGVIQTVLIFDNPEQSERLVQILSEAFYHALDIRTMISAGGQSYICTWPGPEACFEETWMVQDLLTDSSGDKVLERDMRNPGISLSLAPGLHYFDNSAPKVGSEGCKLERDVHIADSFLIAKALVII</sequence>
<name>A0A9P4R0Y4_9PLEO</name>
<comment type="caution">
    <text evidence="2">The sequence shown here is derived from an EMBL/GenBank/DDBJ whole genome shotgun (WGS) entry which is preliminary data.</text>
</comment>
<reference evidence="2" key="1">
    <citation type="journal article" date="2020" name="Stud. Mycol.">
        <title>101 Dothideomycetes genomes: a test case for predicting lifestyles and emergence of pathogens.</title>
        <authorList>
            <person name="Haridas S."/>
            <person name="Albert R."/>
            <person name="Binder M."/>
            <person name="Bloem J."/>
            <person name="Labutti K."/>
            <person name="Salamov A."/>
            <person name="Andreopoulos B."/>
            <person name="Baker S."/>
            <person name="Barry K."/>
            <person name="Bills G."/>
            <person name="Bluhm B."/>
            <person name="Cannon C."/>
            <person name="Castanera R."/>
            <person name="Culley D."/>
            <person name="Daum C."/>
            <person name="Ezra D."/>
            <person name="Gonzalez J."/>
            <person name="Henrissat B."/>
            <person name="Kuo A."/>
            <person name="Liang C."/>
            <person name="Lipzen A."/>
            <person name="Lutzoni F."/>
            <person name="Magnuson J."/>
            <person name="Mondo S."/>
            <person name="Nolan M."/>
            <person name="Ohm R."/>
            <person name="Pangilinan J."/>
            <person name="Park H.-J."/>
            <person name="Ramirez L."/>
            <person name="Alfaro M."/>
            <person name="Sun H."/>
            <person name="Tritt A."/>
            <person name="Yoshinaga Y."/>
            <person name="Zwiers L.-H."/>
            <person name="Turgeon B."/>
            <person name="Goodwin S."/>
            <person name="Spatafora J."/>
            <person name="Crous P."/>
            <person name="Grigoriev I."/>
        </authorList>
    </citation>
    <scope>NUCLEOTIDE SEQUENCE</scope>
    <source>
        <strain evidence="2">CBS 125425</strain>
    </source>
</reference>
<accession>A0A9P4R0Y4</accession>
<keyword evidence="1" id="KW-0175">Coiled coil</keyword>
<dbReference type="AlphaFoldDB" id="A0A9P4R0Y4"/>
<dbReference type="Proteomes" id="UP000799444">
    <property type="component" value="Unassembled WGS sequence"/>
</dbReference>
<dbReference type="OrthoDB" id="303107at2759"/>
<protein>
    <submittedName>
        <fullName evidence="2">Uncharacterized protein</fullName>
    </submittedName>
</protein>
<gene>
    <name evidence="2" type="ORF">EJ04DRAFT_602981</name>
</gene>
<organism evidence="2 3">
    <name type="scientific">Polyplosphaeria fusca</name>
    <dbReference type="NCBI Taxonomy" id="682080"/>
    <lineage>
        <taxon>Eukaryota</taxon>
        <taxon>Fungi</taxon>
        <taxon>Dikarya</taxon>
        <taxon>Ascomycota</taxon>
        <taxon>Pezizomycotina</taxon>
        <taxon>Dothideomycetes</taxon>
        <taxon>Pleosporomycetidae</taxon>
        <taxon>Pleosporales</taxon>
        <taxon>Tetraplosphaeriaceae</taxon>
        <taxon>Polyplosphaeria</taxon>
    </lineage>
</organism>